<proteinExistence type="inferred from homology"/>
<dbReference type="RefSeq" id="WP_139071549.1">
    <property type="nucleotide sequence ID" value="NZ_CP040899.1"/>
</dbReference>
<accession>A0ABX5VNR0</accession>
<dbReference type="Proteomes" id="UP000313948">
    <property type="component" value="Chromosome"/>
</dbReference>
<dbReference type="InterPro" id="IPR036291">
    <property type="entry name" value="NAD(P)-bd_dom_sf"/>
</dbReference>
<evidence type="ECO:0000256" key="2">
    <source>
        <dbReference type="ARBA" id="ARBA00023002"/>
    </source>
</evidence>
<dbReference type="PANTHER" id="PTHR44196">
    <property type="entry name" value="DEHYDROGENASE/REDUCTASE SDR FAMILY MEMBER 7B"/>
    <property type="match status" value="1"/>
</dbReference>
<dbReference type="PRINTS" id="PR00080">
    <property type="entry name" value="SDRFAMILY"/>
</dbReference>
<reference evidence="4 5" key="1">
    <citation type="submission" date="2019-05" db="EMBL/GenBank/DDBJ databases">
        <title>Georgenia *** sp. nov., and Georgenia *** sp. nov., isolated from the intestinal contents of plateau pika (Ochotona curzoniae) in the Qinghai-Tibet plateau of China.</title>
        <authorList>
            <person name="Tian Z."/>
        </authorList>
    </citation>
    <scope>NUCLEOTIDE SEQUENCE [LARGE SCALE GENOMIC DNA]</scope>
    <source>
        <strain evidence="4 5">Z294</strain>
    </source>
</reference>
<dbReference type="CDD" id="cd05233">
    <property type="entry name" value="SDR_c"/>
    <property type="match status" value="1"/>
</dbReference>
<dbReference type="Pfam" id="PF00106">
    <property type="entry name" value="adh_short"/>
    <property type="match status" value="1"/>
</dbReference>
<dbReference type="InterPro" id="IPR002347">
    <property type="entry name" value="SDR_fam"/>
</dbReference>
<evidence type="ECO:0000313" key="5">
    <source>
        <dbReference type="Proteomes" id="UP000313948"/>
    </source>
</evidence>
<dbReference type="SUPFAM" id="SSF51735">
    <property type="entry name" value="NAD(P)-binding Rossmann-fold domains"/>
    <property type="match status" value="1"/>
</dbReference>
<gene>
    <name evidence="4" type="ORF">FE251_08810</name>
</gene>
<protein>
    <submittedName>
        <fullName evidence="4">SDR family NAD(P)-dependent oxidoreductase</fullName>
    </submittedName>
</protein>
<keyword evidence="2" id="KW-0560">Oxidoreductase</keyword>
<evidence type="ECO:0000313" key="4">
    <source>
        <dbReference type="EMBL" id="QDB79461.1"/>
    </source>
</evidence>
<sequence length="271" mass="28925">MSTTRRSLSAPEPSVLRGRALVTGGTSGLGLEFARALAARGLAVVLVARDEQRLEKTAEQLRWRYGVEVETLAADLSARDDVDAVAARLEDADSPVDVLVNNAGHGVHTPLLSADLTELDRSLEVMVRSVMVLGGAAGRAMVARGHGAIINVASVAGLVPMGAYSAIKSWVETYSESLSLELAGTGVQATALLPGWVRTEFHERARIRTSAIPDALWLEADRVVADALADVERGKVKTIPSRRFRAIAFLARHAPRPLIRRATAVIRGGRS</sequence>
<comment type="similarity">
    <text evidence="1 3">Belongs to the short-chain dehydrogenases/reductases (SDR) family.</text>
</comment>
<evidence type="ECO:0000256" key="3">
    <source>
        <dbReference type="RuleBase" id="RU000363"/>
    </source>
</evidence>
<evidence type="ECO:0000256" key="1">
    <source>
        <dbReference type="ARBA" id="ARBA00006484"/>
    </source>
</evidence>
<dbReference type="Gene3D" id="3.40.50.720">
    <property type="entry name" value="NAD(P)-binding Rossmann-like Domain"/>
    <property type="match status" value="1"/>
</dbReference>
<dbReference type="EMBL" id="CP040899">
    <property type="protein sequence ID" value="QDB79461.1"/>
    <property type="molecule type" value="Genomic_DNA"/>
</dbReference>
<dbReference type="PRINTS" id="PR00081">
    <property type="entry name" value="GDHRDH"/>
</dbReference>
<organism evidence="4 5">
    <name type="scientific">Georgenia wutianyii</name>
    <dbReference type="NCBI Taxonomy" id="2585135"/>
    <lineage>
        <taxon>Bacteria</taxon>
        <taxon>Bacillati</taxon>
        <taxon>Actinomycetota</taxon>
        <taxon>Actinomycetes</taxon>
        <taxon>Micrococcales</taxon>
        <taxon>Bogoriellaceae</taxon>
        <taxon>Georgenia</taxon>
    </lineage>
</organism>
<dbReference type="PIRSF" id="PIRSF000126">
    <property type="entry name" value="11-beta-HSD1"/>
    <property type="match status" value="1"/>
</dbReference>
<dbReference type="PANTHER" id="PTHR44196:SF2">
    <property type="entry name" value="SHORT-CHAIN DEHYDROGENASE-RELATED"/>
    <property type="match status" value="1"/>
</dbReference>
<keyword evidence="5" id="KW-1185">Reference proteome</keyword>
<name>A0ABX5VNR0_9MICO</name>